<keyword evidence="3" id="KW-0238">DNA-binding</keyword>
<dbReference type="Pfam" id="PF00356">
    <property type="entry name" value="LacI"/>
    <property type="match status" value="1"/>
</dbReference>
<dbReference type="SUPFAM" id="SSF53822">
    <property type="entry name" value="Periplasmic binding protein-like I"/>
    <property type="match status" value="1"/>
</dbReference>
<dbReference type="PANTHER" id="PTHR30146">
    <property type="entry name" value="LACI-RELATED TRANSCRIPTIONAL REPRESSOR"/>
    <property type="match status" value="1"/>
</dbReference>
<dbReference type="CDD" id="cd01392">
    <property type="entry name" value="HTH_LacI"/>
    <property type="match status" value="1"/>
</dbReference>
<organism evidence="6 7">
    <name type="scientific">[Clostridium] clostridioforme 90A8</name>
    <dbReference type="NCBI Taxonomy" id="999408"/>
    <lineage>
        <taxon>Bacteria</taxon>
        <taxon>Bacillati</taxon>
        <taxon>Bacillota</taxon>
        <taxon>Clostridia</taxon>
        <taxon>Lachnospirales</taxon>
        <taxon>Lachnospiraceae</taxon>
        <taxon>Enterocloster</taxon>
    </lineage>
</organism>
<evidence type="ECO:0000256" key="3">
    <source>
        <dbReference type="ARBA" id="ARBA00023125"/>
    </source>
</evidence>
<keyword evidence="1" id="KW-0678">Repressor</keyword>
<dbReference type="HOGENOM" id="CLU_037628_6_0_9"/>
<evidence type="ECO:0000256" key="4">
    <source>
        <dbReference type="ARBA" id="ARBA00023163"/>
    </source>
</evidence>
<dbReference type="PANTHER" id="PTHR30146:SF95">
    <property type="entry name" value="RIBOSE OPERON REPRESSOR"/>
    <property type="match status" value="1"/>
</dbReference>
<dbReference type="Gene3D" id="3.40.50.2300">
    <property type="match status" value="2"/>
</dbReference>
<dbReference type="InterPro" id="IPR010982">
    <property type="entry name" value="Lambda_DNA-bd_dom_sf"/>
</dbReference>
<accession>A0A0E2HBF3</accession>
<evidence type="ECO:0000259" key="5">
    <source>
        <dbReference type="PROSITE" id="PS50932"/>
    </source>
</evidence>
<dbReference type="PROSITE" id="PS00356">
    <property type="entry name" value="HTH_LACI_1"/>
    <property type="match status" value="1"/>
</dbReference>
<dbReference type="EMBL" id="AGYR01000023">
    <property type="protein sequence ID" value="ENZ15245.1"/>
    <property type="molecule type" value="Genomic_DNA"/>
</dbReference>
<dbReference type="InterPro" id="IPR046335">
    <property type="entry name" value="LacI/GalR-like_sensor"/>
</dbReference>
<dbReference type="InterPro" id="IPR028082">
    <property type="entry name" value="Peripla_BP_I"/>
</dbReference>
<dbReference type="Proteomes" id="UP000013085">
    <property type="component" value="Unassembled WGS sequence"/>
</dbReference>
<dbReference type="PATRIC" id="fig|999408.3.peg.2478"/>
<protein>
    <recommendedName>
        <fullName evidence="5">HTH lacI-type domain-containing protein</fullName>
    </recommendedName>
</protein>
<feature type="domain" description="HTH lacI-type" evidence="5">
    <location>
        <begin position="2"/>
        <end position="56"/>
    </location>
</feature>
<reference evidence="6 7" key="1">
    <citation type="submission" date="2013-01" db="EMBL/GenBank/DDBJ databases">
        <title>The Genome Sequence of Clostridium clostridioforme 90A8.</title>
        <authorList>
            <consortium name="The Broad Institute Genome Sequencing Platform"/>
            <person name="Earl A."/>
            <person name="Ward D."/>
            <person name="Feldgarden M."/>
            <person name="Gevers D."/>
            <person name="Courvalin P."/>
            <person name="Lambert T."/>
            <person name="Walker B."/>
            <person name="Young S.K."/>
            <person name="Zeng Q."/>
            <person name="Gargeya S."/>
            <person name="Fitzgerald M."/>
            <person name="Haas B."/>
            <person name="Abouelleil A."/>
            <person name="Alvarado L."/>
            <person name="Arachchi H.M."/>
            <person name="Berlin A.M."/>
            <person name="Chapman S.B."/>
            <person name="Dewar J."/>
            <person name="Goldberg J."/>
            <person name="Griggs A."/>
            <person name="Gujja S."/>
            <person name="Hansen M."/>
            <person name="Howarth C."/>
            <person name="Imamovic A."/>
            <person name="Larimer J."/>
            <person name="McCowan C."/>
            <person name="Murphy C."/>
            <person name="Neiman D."/>
            <person name="Pearson M."/>
            <person name="Priest M."/>
            <person name="Roberts A."/>
            <person name="Saif S."/>
            <person name="Shea T."/>
            <person name="Sisk P."/>
            <person name="Sykes S."/>
            <person name="Wortman J."/>
            <person name="Nusbaum C."/>
            <person name="Birren B."/>
        </authorList>
    </citation>
    <scope>NUCLEOTIDE SEQUENCE [LARGE SCALE GENOMIC DNA]</scope>
    <source>
        <strain evidence="6 7">90A8</strain>
    </source>
</reference>
<dbReference type="Pfam" id="PF13377">
    <property type="entry name" value="Peripla_BP_3"/>
    <property type="match status" value="1"/>
</dbReference>
<dbReference type="SUPFAM" id="SSF47413">
    <property type="entry name" value="lambda repressor-like DNA-binding domains"/>
    <property type="match status" value="1"/>
</dbReference>
<dbReference type="GO" id="GO:0003700">
    <property type="term" value="F:DNA-binding transcription factor activity"/>
    <property type="evidence" value="ECO:0007669"/>
    <property type="project" value="TreeGrafter"/>
</dbReference>
<name>A0A0E2HBF3_9FIRM</name>
<evidence type="ECO:0000313" key="6">
    <source>
        <dbReference type="EMBL" id="ENZ15245.1"/>
    </source>
</evidence>
<gene>
    <name evidence="6" type="ORF">HMPREF1090_02305</name>
</gene>
<evidence type="ECO:0000256" key="1">
    <source>
        <dbReference type="ARBA" id="ARBA00022491"/>
    </source>
</evidence>
<dbReference type="InterPro" id="IPR000843">
    <property type="entry name" value="HTH_LacI"/>
</dbReference>
<dbReference type="RefSeq" id="WP_002595731.1">
    <property type="nucleotide sequence ID" value="NZ_KB851020.1"/>
</dbReference>
<proteinExistence type="predicted"/>
<sequence length="327" mass="37269">MASMREVAKLANVGLGTVSRMLNDSGYVSDETRSRIEAAMKTLDYTPNELARNLYHKRTGIIAVLVPNASNPFFAEFVDYVESELYKAGFKMMLCTTEKEFNAELEYLDMLNRHIVDGVITGAHSLAVEEYRKIHKPIVALDRYLGEDIPVIAVNHKEGGRLAAKTLIDNGCRKVLHFRGKVTVESPYHDRHFEFARIMKENGIFTYDYELDRNRLDSEYYKKAVKDVFAKGIEFDGVFGVDRPVIECMNETIRRHRRVPEDVKFLAYDGTFITEMVEPSLTAIVQPIKELAKESVRLVCNLVNGKVYKNKRVSLEVELRKGGSTIV</sequence>
<dbReference type="CDD" id="cd06291">
    <property type="entry name" value="PBP1_Qymf-like"/>
    <property type="match status" value="1"/>
</dbReference>
<keyword evidence="2" id="KW-0805">Transcription regulation</keyword>
<dbReference type="PROSITE" id="PS50932">
    <property type="entry name" value="HTH_LACI_2"/>
    <property type="match status" value="1"/>
</dbReference>
<keyword evidence="4" id="KW-0804">Transcription</keyword>
<dbReference type="SMART" id="SM00354">
    <property type="entry name" value="HTH_LACI"/>
    <property type="match status" value="1"/>
</dbReference>
<evidence type="ECO:0000313" key="7">
    <source>
        <dbReference type="Proteomes" id="UP000013085"/>
    </source>
</evidence>
<dbReference type="Gene3D" id="1.10.260.40">
    <property type="entry name" value="lambda repressor-like DNA-binding domains"/>
    <property type="match status" value="1"/>
</dbReference>
<dbReference type="AlphaFoldDB" id="A0A0E2HBF3"/>
<dbReference type="GO" id="GO:0000976">
    <property type="term" value="F:transcription cis-regulatory region binding"/>
    <property type="evidence" value="ECO:0007669"/>
    <property type="project" value="TreeGrafter"/>
</dbReference>
<comment type="caution">
    <text evidence="6">The sequence shown here is derived from an EMBL/GenBank/DDBJ whole genome shotgun (WGS) entry which is preliminary data.</text>
</comment>
<evidence type="ECO:0000256" key="2">
    <source>
        <dbReference type="ARBA" id="ARBA00023015"/>
    </source>
</evidence>